<reference evidence="1" key="2">
    <citation type="submission" date="2020-07" db="EMBL/GenBank/DDBJ databases">
        <authorList>
            <person name="Vera ALvarez R."/>
            <person name="Arias-Moreno D.M."/>
            <person name="Jimenez-Jacinto V."/>
            <person name="Jimenez-Bremont J.F."/>
            <person name="Swaminathan K."/>
            <person name="Moose S.P."/>
            <person name="Guerrero-Gonzalez M.L."/>
            <person name="Marino-Ramirez L."/>
            <person name="Landsman D."/>
            <person name="Rodriguez-Kessler M."/>
            <person name="Delgado-Sanchez P."/>
        </authorList>
    </citation>
    <scope>NUCLEOTIDE SEQUENCE</scope>
    <source>
        <tissue evidence="1">Cladode</tissue>
    </source>
</reference>
<dbReference type="AlphaFoldDB" id="A0A7C8ZP71"/>
<name>A0A7C8ZP71_OPUST</name>
<proteinExistence type="predicted"/>
<accession>A0A7C8ZP71</accession>
<sequence>MVLNLKSCYILILIDQCQETIVCVGSTSNVNFLFFVTIFFRDHGITNQTHNPKWIASYITFQCIKGPSQGQSNTSHDLFRKFCAKVNILLHKRFKILRIIWP</sequence>
<protein>
    <submittedName>
        <fullName evidence="1">Uncharacterized protein</fullName>
    </submittedName>
</protein>
<reference evidence="1" key="1">
    <citation type="journal article" date="2013" name="J. Plant Res.">
        <title>Effect of fungi and light on seed germination of three Opuntia species from semiarid lands of central Mexico.</title>
        <authorList>
            <person name="Delgado-Sanchez P."/>
            <person name="Jimenez-Bremont J.F."/>
            <person name="Guerrero-Gonzalez Mde L."/>
            <person name="Flores J."/>
        </authorList>
    </citation>
    <scope>NUCLEOTIDE SEQUENCE</scope>
    <source>
        <tissue evidence="1">Cladode</tissue>
    </source>
</reference>
<evidence type="ECO:0000313" key="1">
    <source>
        <dbReference type="EMBL" id="MBA4647111.1"/>
    </source>
</evidence>
<organism evidence="1">
    <name type="scientific">Opuntia streptacantha</name>
    <name type="common">Prickly pear cactus</name>
    <name type="synonym">Opuntia cardona</name>
    <dbReference type="NCBI Taxonomy" id="393608"/>
    <lineage>
        <taxon>Eukaryota</taxon>
        <taxon>Viridiplantae</taxon>
        <taxon>Streptophyta</taxon>
        <taxon>Embryophyta</taxon>
        <taxon>Tracheophyta</taxon>
        <taxon>Spermatophyta</taxon>
        <taxon>Magnoliopsida</taxon>
        <taxon>eudicotyledons</taxon>
        <taxon>Gunneridae</taxon>
        <taxon>Pentapetalae</taxon>
        <taxon>Caryophyllales</taxon>
        <taxon>Cactineae</taxon>
        <taxon>Cactaceae</taxon>
        <taxon>Opuntioideae</taxon>
        <taxon>Opuntia</taxon>
    </lineage>
</organism>
<dbReference type="EMBL" id="GISG01149225">
    <property type="protein sequence ID" value="MBA4647111.1"/>
    <property type="molecule type" value="Transcribed_RNA"/>
</dbReference>